<organism evidence="1">
    <name type="scientific">uncultured Cytophagales bacterium</name>
    <dbReference type="NCBI Taxonomy" id="158755"/>
    <lineage>
        <taxon>Bacteria</taxon>
        <taxon>Pseudomonadati</taxon>
        <taxon>Bacteroidota</taxon>
        <taxon>Sphingobacteriia</taxon>
        <taxon>Sphingobacteriales</taxon>
        <taxon>environmental samples</taxon>
    </lineage>
</organism>
<proteinExistence type="predicted"/>
<feature type="non-terminal residue" evidence="1">
    <location>
        <position position="89"/>
    </location>
</feature>
<reference evidence="1" key="1">
    <citation type="submission" date="2020-02" db="EMBL/GenBank/DDBJ databases">
        <authorList>
            <person name="Meier V. D."/>
        </authorList>
    </citation>
    <scope>NUCLEOTIDE SEQUENCE</scope>
    <source>
        <strain evidence="1">AVDCRST_MAG56</strain>
    </source>
</reference>
<sequence length="89" mass="9155">VRLLGFTATEVLAGRLHPAARRPVYGDQAVSAFSLRKDFLRGGGSPGAADRLPGVGDAAPRQARYVRAGAGAQIPAAAGQKLLQQPPPV</sequence>
<dbReference type="AlphaFoldDB" id="A0A6J4HL14"/>
<accession>A0A6J4HL14</accession>
<dbReference type="EMBL" id="CADCTQ010000068">
    <property type="protein sequence ID" value="CAA9227346.1"/>
    <property type="molecule type" value="Genomic_DNA"/>
</dbReference>
<evidence type="ECO:0000313" key="1">
    <source>
        <dbReference type="EMBL" id="CAA9227346.1"/>
    </source>
</evidence>
<gene>
    <name evidence="1" type="ORF">AVDCRST_MAG56-779</name>
</gene>
<protein>
    <submittedName>
        <fullName evidence="1">Uncharacterized protein</fullName>
    </submittedName>
</protein>
<feature type="non-terminal residue" evidence="1">
    <location>
        <position position="1"/>
    </location>
</feature>
<name>A0A6J4HL14_9SPHI</name>